<sequence>MKKKYTVFLLLLTLSVYAQKGKIKETSEKGVYFEQNGEMILVYRGARDGKANSGYIFSYGKDGTIELKGKASVPTFKSPNEVVIVQDAAGNRYWKLIDGTIVKTESAGEVSTLPAAKEASIIKKEEENSTVHEVPIKIIEEKKNEIVIPEKEIALPEKEMEIEIEEANVAEEKSEVETQAPEVQLENEQNLNEIIESEKTESTAAPIPSTSTEEIEKTEVETTPIPYMEEDESKNVEANPTPQQEEVKTVEVDSVSSSDVNSEVSNPSEADAPKEDKTIISTIGKDGIEEIQVIDEEVGDVSDMFEKNYEDMSRKEKKLYKKNEKKLMKQLEKELKN</sequence>
<dbReference type="Proteomes" id="UP000182761">
    <property type="component" value="Unassembled WGS sequence"/>
</dbReference>
<keyword evidence="4" id="KW-1185">Reference proteome</keyword>
<evidence type="ECO:0000313" key="3">
    <source>
        <dbReference type="EMBL" id="CVK15351.1"/>
    </source>
</evidence>
<gene>
    <name evidence="3" type="ORF">Ga0061079_101164</name>
</gene>
<evidence type="ECO:0000256" key="1">
    <source>
        <dbReference type="SAM" id="MobiDB-lite"/>
    </source>
</evidence>
<feature type="chain" id="PRO_5007049722" evidence="2">
    <location>
        <begin position="19"/>
        <end position="337"/>
    </location>
</feature>
<feature type="compositionally biased region" description="Low complexity" evidence="1">
    <location>
        <begin position="252"/>
        <end position="269"/>
    </location>
</feature>
<proteinExistence type="predicted"/>
<reference evidence="3 4" key="1">
    <citation type="submission" date="2016-01" db="EMBL/GenBank/DDBJ databases">
        <authorList>
            <person name="McClelland M."/>
            <person name="Jain A."/>
            <person name="Saraogi P."/>
            <person name="Mendelson R."/>
            <person name="Westerman R."/>
            <person name="SanMiguel P."/>
            <person name="Csonka L."/>
        </authorList>
    </citation>
    <scope>NUCLEOTIDE SEQUENCE [LARGE SCALE GENOMIC DNA]</scope>
    <source>
        <strain evidence="3 4">R-53146</strain>
    </source>
</reference>
<organism evidence="3 4">
    <name type="scientific">Apibacter mensalis</name>
    <dbReference type="NCBI Taxonomy" id="1586267"/>
    <lineage>
        <taxon>Bacteria</taxon>
        <taxon>Pseudomonadati</taxon>
        <taxon>Bacteroidota</taxon>
        <taxon>Flavobacteriia</taxon>
        <taxon>Flavobacteriales</taxon>
        <taxon>Weeksellaceae</taxon>
        <taxon>Apibacter</taxon>
    </lineage>
</organism>
<feature type="signal peptide" evidence="2">
    <location>
        <begin position="1"/>
        <end position="18"/>
    </location>
</feature>
<feature type="region of interest" description="Disordered" evidence="1">
    <location>
        <begin position="196"/>
        <end position="277"/>
    </location>
</feature>
<name>A0A0X3ALT4_9FLAO</name>
<dbReference type="AlphaFoldDB" id="A0A0X3ALT4"/>
<dbReference type="EMBL" id="FCOR01000001">
    <property type="protein sequence ID" value="CVK15351.1"/>
    <property type="molecule type" value="Genomic_DNA"/>
</dbReference>
<dbReference type="OrthoDB" id="1454813at2"/>
<keyword evidence="2" id="KW-0732">Signal</keyword>
<dbReference type="RefSeq" id="WP_055424578.1">
    <property type="nucleotide sequence ID" value="NZ_FCOR01000001.1"/>
</dbReference>
<protein>
    <submittedName>
        <fullName evidence="3">Uncharacterized protein</fullName>
    </submittedName>
</protein>
<accession>A0A0X3ALT4</accession>
<dbReference type="STRING" id="1586267.GCA_001418685_00165"/>
<evidence type="ECO:0000313" key="4">
    <source>
        <dbReference type="Proteomes" id="UP000182761"/>
    </source>
</evidence>
<evidence type="ECO:0000256" key="2">
    <source>
        <dbReference type="SAM" id="SignalP"/>
    </source>
</evidence>